<name>A0A9W8MN54_9AGAR</name>
<evidence type="ECO:0000256" key="1">
    <source>
        <dbReference type="SAM" id="MobiDB-lite"/>
    </source>
</evidence>
<dbReference type="OrthoDB" id="3067985at2759"/>
<dbReference type="AlphaFoldDB" id="A0A9W8MN54"/>
<dbReference type="Proteomes" id="UP001140091">
    <property type="component" value="Unassembled WGS sequence"/>
</dbReference>
<feature type="region of interest" description="Disordered" evidence="1">
    <location>
        <begin position="151"/>
        <end position="170"/>
    </location>
</feature>
<dbReference type="EMBL" id="JANBPK010000017">
    <property type="protein sequence ID" value="KAJ2936786.1"/>
    <property type="molecule type" value="Genomic_DNA"/>
</dbReference>
<comment type="caution">
    <text evidence="3">The sequence shown here is derived from an EMBL/GenBank/DDBJ whole genome shotgun (WGS) entry which is preliminary data.</text>
</comment>
<gene>
    <name evidence="3" type="ORF">H1R20_g306</name>
</gene>
<protein>
    <submittedName>
        <fullName evidence="3">Uncharacterized protein</fullName>
    </submittedName>
</protein>
<proteinExistence type="predicted"/>
<organism evidence="3 4">
    <name type="scientific">Candolleomyces eurysporus</name>
    <dbReference type="NCBI Taxonomy" id="2828524"/>
    <lineage>
        <taxon>Eukaryota</taxon>
        <taxon>Fungi</taxon>
        <taxon>Dikarya</taxon>
        <taxon>Basidiomycota</taxon>
        <taxon>Agaricomycotina</taxon>
        <taxon>Agaricomycetes</taxon>
        <taxon>Agaricomycetidae</taxon>
        <taxon>Agaricales</taxon>
        <taxon>Agaricineae</taxon>
        <taxon>Psathyrellaceae</taxon>
        <taxon>Candolleomyces</taxon>
    </lineage>
</organism>
<evidence type="ECO:0000313" key="3">
    <source>
        <dbReference type="EMBL" id="KAJ2936786.1"/>
    </source>
</evidence>
<keyword evidence="2" id="KW-0472">Membrane</keyword>
<feature type="non-terminal residue" evidence="3">
    <location>
        <position position="1"/>
    </location>
</feature>
<evidence type="ECO:0000256" key="2">
    <source>
        <dbReference type="SAM" id="Phobius"/>
    </source>
</evidence>
<evidence type="ECO:0000313" key="4">
    <source>
        <dbReference type="Proteomes" id="UP001140091"/>
    </source>
</evidence>
<keyword evidence="2" id="KW-0812">Transmembrane</keyword>
<sequence length="170" mass="18815">MIFEIVLFGFALYKSARSLTIRMPLQDRPSLTAILLEDNILYFFGISTLLILLNIMSVGTTLLPWFSFGPFHAGVGIMTTHMLMHLRKAAVDAELTEFYKSSCDQNPEGIDIDEIIRYMDEGIPKFIISTSTRSSFSSSASSIEVDVEQFAGSSESQASGSSSRKKIPIV</sequence>
<keyword evidence="4" id="KW-1185">Reference proteome</keyword>
<reference evidence="3" key="1">
    <citation type="submission" date="2022-06" db="EMBL/GenBank/DDBJ databases">
        <title>Genome Sequence of Candolleomyces eurysporus.</title>
        <authorList>
            <person name="Buettner E."/>
        </authorList>
    </citation>
    <scope>NUCLEOTIDE SEQUENCE</scope>
    <source>
        <strain evidence="3">VTCC 930004</strain>
    </source>
</reference>
<keyword evidence="2" id="KW-1133">Transmembrane helix</keyword>
<feature type="compositionally biased region" description="Low complexity" evidence="1">
    <location>
        <begin position="151"/>
        <end position="162"/>
    </location>
</feature>
<accession>A0A9W8MN54</accession>
<feature type="transmembrane region" description="Helical" evidence="2">
    <location>
        <begin position="42"/>
        <end position="68"/>
    </location>
</feature>